<dbReference type="Proteomes" id="UP000276526">
    <property type="component" value="Unassembled WGS sequence"/>
</dbReference>
<evidence type="ECO:0000256" key="1">
    <source>
        <dbReference type="ARBA" id="ARBA00005329"/>
    </source>
</evidence>
<reference evidence="12 13" key="1">
    <citation type="submission" date="2018-01" db="EMBL/GenBank/DDBJ databases">
        <title>Twenty Corynebacterium bovis Genomes.</title>
        <authorList>
            <person name="Gulvik C.A."/>
        </authorList>
    </citation>
    <scope>NUCLEOTIDE SEQUENCE [LARGE SCALE GENOMIC DNA]</scope>
    <source>
        <strain evidence="12 13">F6900</strain>
    </source>
</reference>
<comment type="similarity">
    <text evidence="1 10">Belongs to the catalase family.</text>
</comment>
<keyword evidence="6 9" id="KW-0408">Iron</keyword>
<dbReference type="InterPro" id="IPR011614">
    <property type="entry name" value="Catalase_core"/>
</dbReference>
<dbReference type="Pfam" id="PF06628">
    <property type="entry name" value="Catalase-rel"/>
    <property type="match status" value="1"/>
</dbReference>
<accession>A0A3R8QGK0</accession>
<evidence type="ECO:0000256" key="7">
    <source>
        <dbReference type="ARBA" id="ARBA00023324"/>
    </source>
</evidence>
<dbReference type="SMART" id="SM01060">
    <property type="entry name" value="Catalase"/>
    <property type="match status" value="1"/>
</dbReference>
<dbReference type="Pfam" id="PF00199">
    <property type="entry name" value="Catalase"/>
    <property type="match status" value="1"/>
</dbReference>
<evidence type="ECO:0000256" key="2">
    <source>
        <dbReference type="ARBA" id="ARBA00022559"/>
    </source>
</evidence>
<evidence type="ECO:0000256" key="10">
    <source>
        <dbReference type="RuleBase" id="RU000498"/>
    </source>
</evidence>
<dbReference type="PROSITE" id="PS51402">
    <property type="entry name" value="CATALASE_3"/>
    <property type="match status" value="1"/>
</dbReference>
<dbReference type="InterPro" id="IPR024711">
    <property type="entry name" value="Catalase_clade1/3"/>
</dbReference>
<evidence type="ECO:0000256" key="4">
    <source>
        <dbReference type="ARBA" id="ARBA00022723"/>
    </source>
</evidence>
<dbReference type="PROSITE" id="PS00437">
    <property type="entry name" value="CATALASE_1"/>
    <property type="match status" value="1"/>
</dbReference>
<dbReference type="PANTHER" id="PTHR11465">
    <property type="entry name" value="CATALASE"/>
    <property type="match status" value="1"/>
</dbReference>
<dbReference type="AlphaFoldDB" id="A0A3R8QGK0"/>
<dbReference type="InterPro" id="IPR020835">
    <property type="entry name" value="Catalase_sf"/>
</dbReference>
<dbReference type="InterPro" id="IPR002226">
    <property type="entry name" value="Catalase_haem_BS"/>
</dbReference>
<dbReference type="PRINTS" id="PR00067">
    <property type="entry name" value="CATALASE"/>
</dbReference>
<evidence type="ECO:0000256" key="5">
    <source>
        <dbReference type="ARBA" id="ARBA00023002"/>
    </source>
</evidence>
<feature type="active site" evidence="8">
    <location>
        <position position="149"/>
    </location>
</feature>
<organism evidence="12 13">
    <name type="scientific">Corynebacterium bovis</name>
    <dbReference type="NCBI Taxonomy" id="36808"/>
    <lineage>
        <taxon>Bacteria</taxon>
        <taxon>Bacillati</taxon>
        <taxon>Actinomycetota</taxon>
        <taxon>Actinomycetes</taxon>
        <taxon>Mycobacteriales</taxon>
        <taxon>Corynebacteriaceae</taxon>
        <taxon>Corynebacterium</taxon>
    </lineage>
</organism>
<dbReference type="GO" id="GO:0046872">
    <property type="term" value="F:metal ion binding"/>
    <property type="evidence" value="ECO:0007669"/>
    <property type="project" value="UniProtKB-KW"/>
</dbReference>
<dbReference type="SUPFAM" id="SSF56634">
    <property type="entry name" value="Heme-dependent catalase-like"/>
    <property type="match status" value="1"/>
</dbReference>
<feature type="domain" description="Catalase core" evidence="11">
    <location>
        <begin position="30"/>
        <end position="416"/>
    </location>
</feature>
<keyword evidence="2 10" id="KW-0575">Peroxidase</keyword>
<dbReference type="InterPro" id="IPR018028">
    <property type="entry name" value="Catalase"/>
</dbReference>
<keyword evidence="3 9" id="KW-0349">Heme</keyword>
<evidence type="ECO:0000256" key="6">
    <source>
        <dbReference type="ARBA" id="ARBA00023004"/>
    </source>
</evidence>
<comment type="cofactor">
    <cofactor evidence="9">
        <name>heme</name>
        <dbReference type="ChEBI" id="CHEBI:30413"/>
    </cofactor>
</comment>
<sequence>MTDNTTPAGTPAGSDDVAMRGVCPVTGHSSNINGAPVRTEEHSVTVGAQGPIALNDVHLIEKHAHFNRERIPERNVHAKGSGAFGELTVTEDVSKYTKADLFQPGRVTPMLARFSTVAGEQGYPDTVRDVRGFSLKFYTQEGNYDLVGNNTPVFFLRDGIKFPDFIRSQKRLHGPGLQSADMQWDFWTRSPESAHQVTYLMGDRGIPTDFRHMDGFSSHTYQWINADNERFWVKYHFKTRQGWKYFTDEEASQVLASQDFDHSRKDLWEAIEAGDYPTWDVKVQIMPLDEAEGYRWNPFDLTKTWSQKDYPLIPVGHFTLNRNPENFFAQIEQAAFAPSNIVPGIGFSPDKMLLARSFAYADTQRYRLGVNYHQIPVNHPIADNGNHFTAKDGASAHEFPPAGTPTYSPNRFDRGEGLDDVKDGSGAVEKGVAPGESKYGFGRGQESATGVAYDLGLFDENHGGDLTRGAYVRHEDDDDFMQPGILVREVLDDAARERLAGNIARAMDGVSEQVEQQCYVYWSKVDENLGARVKELFQAADNSPADQTGPRGE</sequence>
<evidence type="ECO:0000313" key="13">
    <source>
        <dbReference type="Proteomes" id="UP000276526"/>
    </source>
</evidence>
<proteinExistence type="inferred from homology"/>
<dbReference type="InterPro" id="IPR010582">
    <property type="entry name" value="Catalase_immune_responsive"/>
</dbReference>
<name>A0A3R8QGK0_9CORY</name>
<keyword evidence="7 10" id="KW-0376">Hydrogen peroxide</keyword>
<dbReference type="EMBL" id="PQNK01000008">
    <property type="protein sequence ID" value="RRO86559.1"/>
    <property type="molecule type" value="Genomic_DNA"/>
</dbReference>
<evidence type="ECO:0000313" key="12">
    <source>
        <dbReference type="EMBL" id="RRO86559.1"/>
    </source>
</evidence>
<comment type="caution">
    <text evidence="12">The sequence shown here is derived from an EMBL/GenBank/DDBJ whole genome shotgun (WGS) entry which is preliminary data.</text>
</comment>
<dbReference type="EC" id="1.11.1.6" evidence="10"/>
<dbReference type="GO" id="GO:0042744">
    <property type="term" value="P:hydrogen peroxide catabolic process"/>
    <property type="evidence" value="ECO:0007669"/>
    <property type="project" value="UniProtKB-KW"/>
</dbReference>
<dbReference type="PIRSF" id="PIRSF038928">
    <property type="entry name" value="Catalase_clade1-3"/>
    <property type="match status" value="1"/>
</dbReference>
<keyword evidence="5 10" id="KW-0560">Oxidoreductase</keyword>
<dbReference type="Gene3D" id="2.40.180.10">
    <property type="entry name" value="Catalase core domain"/>
    <property type="match status" value="1"/>
</dbReference>
<evidence type="ECO:0000256" key="3">
    <source>
        <dbReference type="ARBA" id="ARBA00022617"/>
    </source>
</evidence>
<dbReference type="InterPro" id="IPR024708">
    <property type="entry name" value="Catalase_AS"/>
</dbReference>
<dbReference type="GO" id="GO:0042542">
    <property type="term" value="P:response to hydrogen peroxide"/>
    <property type="evidence" value="ECO:0007669"/>
    <property type="project" value="TreeGrafter"/>
</dbReference>
<feature type="binding site" description="axial binding residue" evidence="9">
    <location>
        <position position="360"/>
    </location>
    <ligand>
        <name>heme</name>
        <dbReference type="ChEBI" id="CHEBI:30413"/>
    </ligand>
    <ligandPart>
        <name>Fe</name>
        <dbReference type="ChEBI" id="CHEBI:18248"/>
    </ligandPart>
</feature>
<dbReference type="PROSITE" id="PS00438">
    <property type="entry name" value="CATALASE_2"/>
    <property type="match status" value="1"/>
</dbReference>
<dbReference type="GO" id="GO:0020037">
    <property type="term" value="F:heme binding"/>
    <property type="evidence" value="ECO:0007669"/>
    <property type="project" value="InterPro"/>
</dbReference>
<feature type="active site" evidence="8">
    <location>
        <position position="77"/>
    </location>
</feature>
<protein>
    <recommendedName>
        <fullName evidence="10">Catalase</fullName>
        <ecNumber evidence="10">1.11.1.6</ecNumber>
    </recommendedName>
</protein>
<gene>
    <name evidence="12" type="ORF">CXF48_05935</name>
</gene>
<comment type="catalytic activity">
    <reaction evidence="10">
        <text>2 H2O2 = O2 + 2 H2O</text>
        <dbReference type="Rhea" id="RHEA:20309"/>
        <dbReference type="ChEBI" id="CHEBI:15377"/>
        <dbReference type="ChEBI" id="CHEBI:15379"/>
        <dbReference type="ChEBI" id="CHEBI:16240"/>
        <dbReference type="EC" id="1.11.1.6"/>
    </reaction>
</comment>
<dbReference type="GO" id="GO:0005737">
    <property type="term" value="C:cytoplasm"/>
    <property type="evidence" value="ECO:0007669"/>
    <property type="project" value="TreeGrafter"/>
</dbReference>
<dbReference type="GO" id="GO:0004096">
    <property type="term" value="F:catalase activity"/>
    <property type="evidence" value="ECO:0007669"/>
    <property type="project" value="UniProtKB-EC"/>
</dbReference>
<keyword evidence="4 9" id="KW-0479">Metal-binding</keyword>
<evidence type="ECO:0000256" key="8">
    <source>
        <dbReference type="PIRSR" id="PIRSR038928-1"/>
    </source>
</evidence>
<evidence type="ECO:0000259" key="11">
    <source>
        <dbReference type="SMART" id="SM01060"/>
    </source>
</evidence>
<evidence type="ECO:0000256" key="9">
    <source>
        <dbReference type="PIRSR" id="PIRSR038928-2"/>
    </source>
</evidence>
<dbReference type="PANTHER" id="PTHR11465:SF9">
    <property type="entry name" value="CATALASE"/>
    <property type="match status" value="1"/>
</dbReference>